<keyword evidence="4" id="KW-1185">Reference proteome</keyword>
<name>A0A7Y2K2K6_9BURK</name>
<feature type="compositionally biased region" description="Gly residues" evidence="1">
    <location>
        <begin position="81"/>
        <end position="102"/>
    </location>
</feature>
<feature type="transmembrane region" description="Helical" evidence="2">
    <location>
        <begin position="26"/>
        <end position="44"/>
    </location>
</feature>
<keyword evidence="2" id="KW-1133">Transmembrane helix</keyword>
<protein>
    <submittedName>
        <fullName evidence="3">Uncharacterized protein</fullName>
    </submittedName>
</protein>
<accession>A0A7Y2K2K6</accession>
<evidence type="ECO:0000313" key="3">
    <source>
        <dbReference type="EMBL" id="NNG25516.1"/>
    </source>
</evidence>
<keyword evidence="2" id="KW-0472">Membrane</keyword>
<reference evidence="3 4" key="1">
    <citation type="submission" date="2020-04" db="EMBL/GenBank/DDBJ databases">
        <title>Massilia sp. nov., a cold adapted bacteria isolated from Arctic soil.</title>
        <authorList>
            <person name="Son J."/>
            <person name="Ka J.-O."/>
        </authorList>
    </citation>
    <scope>NUCLEOTIDE SEQUENCE [LARGE SCALE GENOMIC DNA]</scope>
    <source>
        <strain evidence="3 4">ML15P13</strain>
    </source>
</reference>
<organism evidence="3 4">
    <name type="scientific">Telluria aromaticivorans</name>
    <dbReference type="NCBI Taxonomy" id="2725995"/>
    <lineage>
        <taxon>Bacteria</taxon>
        <taxon>Pseudomonadati</taxon>
        <taxon>Pseudomonadota</taxon>
        <taxon>Betaproteobacteria</taxon>
        <taxon>Burkholderiales</taxon>
        <taxon>Oxalobacteraceae</taxon>
        <taxon>Telluria group</taxon>
        <taxon>Telluria</taxon>
    </lineage>
</organism>
<dbReference type="RefSeq" id="WP_171088067.1">
    <property type="nucleotide sequence ID" value="NZ_JABAIV010000010.1"/>
</dbReference>
<evidence type="ECO:0000256" key="1">
    <source>
        <dbReference type="SAM" id="MobiDB-lite"/>
    </source>
</evidence>
<proteinExistence type="predicted"/>
<comment type="caution">
    <text evidence="3">The sequence shown here is derived from an EMBL/GenBank/DDBJ whole genome shotgun (WGS) entry which is preliminary data.</text>
</comment>
<gene>
    <name evidence="3" type="ORF">HGB41_21255</name>
</gene>
<sequence length="102" mass="10371">MWIVAVAWIYVVALMAATEPSIVHGLMTFLCYCVLPLSIVFYLTGSKRRRARREALAGQGEGSVPMGAPETTVPPFKASKGGVGAGVDGDADGGGDGGGGGD</sequence>
<keyword evidence="2" id="KW-0812">Transmembrane</keyword>
<feature type="region of interest" description="Disordered" evidence="1">
    <location>
        <begin position="54"/>
        <end position="102"/>
    </location>
</feature>
<dbReference type="EMBL" id="JABAIV010000010">
    <property type="protein sequence ID" value="NNG25516.1"/>
    <property type="molecule type" value="Genomic_DNA"/>
</dbReference>
<evidence type="ECO:0000256" key="2">
    <source>
        <dbReference type="SAM" id="Phobius"/>
    </source>
</evidence>
<evidence type="ECO:0000313" key="4">
    <source>
        <dbReference type="Proteomes" id="UP000533905"/>
    </source>
</evidence>
<dbReference type="AlphaFoldDB" id="A0A7Y2K2K6"/>
<dbReference type="Proteomes" id="UP000533905">
    <property type="component" value="Unassembled WGS sequence"/>
</dbReference>